<feature type="transmembrane region" description="Helical" evidence="5">
    <location>
        <begin position="185"/>
        <end position="207"/>
    </location>
</feature>
<feature type="transmembrane region" description="Helical" evidence="5">
    <location>
        <begin position="255"/>
        <end position="273"/>
    </location>
</feature>
<dbReference type="Pfam" id="PF10242">
    <property type="entry name" value="L_HMGIC_fpl"/>
    <property type="match status" value="1"/>
</dbReference>
<keyword evidence="3 5" id="KW-1133">Transmembrane helix</keyword>
<dbReference type="InterPro" id="IPR019372">
    <property type="entry name" value="LHFPL"/>
</dbReference>
<reference evidence="6" key="2">
    <citation type="submission" date="2025-09" db="UniProtKB">
        <authorList>
            <consortium name="Ensembl"/>
        </authorList>
    </citation>
    <scope>IDENTIFICATION</scope>
</reference>
<keyword evidence="4 5" id="KW-0472">Membrane</keyword>
<name>A0A8D2LZW1_VARKO</name>
<evidence type="ECO:0000256" key="4">
    <source>
        <dbReference type="ARBA" id="ARBA00023136"/>
    </source>
</evidence>
<comment type="subcellular location">
    <subcellularLocation>
        <location evidence="1">Membrane</location>
        <topology evidence="1">Multi-pass membrane protein</topology>
    </subcellularLocation>
</comment>
<dbReference type="Proteomes" id="UP000694545">
    <property type="component" value="Unplaced"/>
</dbReference>
<evidence type="ECO:0000313" key="6">
    <source>
        <dbReference type="Ensembl" id="ENSVKKP00000028687.1"/>
    </source>
</evidence>
<evidence type="ECO:0000256" key="3">
    <source>
        <dbReference type="ARBA" id="ARBA00022989"/>
    </source>
</evidence>
<dbReference type="GO" id="GO:0007605">
    <property type="term" value="P:sensory perception of sound"/>
    <property type="evidence" value="ECO:0007669"/>
    <property type="project" value="TreeGrafter"/>
</dbReference>
<organism evidence="6 7">
    <name type="scientific">Varanus komodoensis</name>
    <name type="common">Komodo dragon</name>
    <dbReference type="NCBI Taxonomy" id="61221"/>
    <lineage>
        <taxon>Eukaryota</taxon>
        <taxon>Metazoa</taxon>
        <taxon>Chordata</taxon>
        <taxon>Craniata</taxon>
        <taxon>Vertebrata</taxon>
        <taxon>Euteleostomi</taxon>
        <taxon>Lepidosauria</taxon>
        <taxon>Squamata</taxon>
        <taxon>Bifurcata</taxon>
        <taxon>Unidentata</taxon>
        <taxon>Episquamata</taxon>
        <taxon>Toxicofera</taxon>
        <taxon>Anguimorpha</taxon>
        <taxon>Paleoanguimorpha</taxon>
        <taxon>Varanoidea</taxon>
        <taxon>Varanidae</taxon>
        <taxon>Varanus</taxon>
    </lineage>
</organism>
<evidence type="ECO:0000256" key="5">
    <source>
        <dbReference type="SAM" id="Phobius"/>
    </source>
</evidence>
<dbReference type="Ensembl" id="ENSVKKT00000029371.1">
    <property type="protein sequence ID" value="ENSVKKP00000028687.1"/>
    <property type="gene ID" value="ENSVKKG00000018527.1"/>
</dbReference>
<feature type="transmembrane region" description="Helical" evidence="5">
    <location>
        <begin position="35"/>
        <end position="58"/>
    </location>
</feature>
<evidence type="ECO:0000256" key="1">
    <source>
        <dbReference type="ARBA" id="ARBA00004141"/>
    </source>
</evidence>
<sequence>MGSGVAAGAGGMLPAQEAAKLYHTNYVRNSRAIGVLWAIFTICFAIVNVVCFFQPYWIGDGVDTPQAGYFGLFHFCTGSGFSRELNCHGSFTDFSSLPSGAFKAASFFIGLSMMLIIACIVCFILFFFCNTATVYKICAWMQLSSAACLVLGCMIYPDGWDATEVKRMCGEKTDKYTLGACSIRWAYILAIIGILDALILSFLAFVLGNRQDSLLAEELNPATHNILWGNAGTCGILFCLSVRRTAAFIALCDHWVLMVSFILTVILKCNICFS</sequence>
<feature type="transmembrane region" description="Helical" evidence="5">
    <location>
        <begin position="104"/>
        <end position="128"/>
    </location>
</feature>
<protein>
    <submittedName>
        <fullName evidence="6">LHFPL tetraspan subfamily member 3</fullName>
    </submittedName>
</protein>
<keyword evidence="2 5" id="KW-0812">Transmembrane</keyword>
<dbReference type="PANTHER" id="PTHR12489">
    <property type="entry name" value="LIPOMA HMGIC FUSION PARTNER-LIKE PROTEIN"/>
    <property type="match status" value="1"/>
</dbReference>
<dbReference type="AlphaFoldDB" id="A0A8D2LZW1"/>
<dbReference type="OMA" id="YCIGNGM"/>
<proteinExistence type="predicted"/>
<reference evidence="6" key="1">
    <citation type="submission" date="2025-08" db="UniProtKB">
        <authorList>
            <consortium name="Ensembl"/>
        </authorList>
    </citation>
    <scope>IDENTIFICATION</scope>
</reference>
<dbReference type="PANTHER" id="PTHR12489:SF13">
    <property type="entry name" value="LHFPL TETRASPAN SUBFAMILY MEMBER 3 PROTEIN"/>
    <property type="match status" value="1"/>
</dbReference>
<accession>A0A8D2LZW1</accession>
<evidence type="ECO:0000313" key="7">
    <source>
        <dbReference type="Proteomes" id="UP000694545"/>
    </source>
</evidence>
<keyword evidence="7" id="KW-1185">Reference proteome</keyword>
<evidence type="ECO:0000256" key="2">
    <source>
        <dbReference type="ARBA" id="ARBA00022692"/>
    </source>
</evidence>
<dbReference type="GO" id="GO:0005886">
    <property type="term" value="C:plasma membrane"/>
    <property type="evidence" value="ECO:0007669"/>
    <property type="project" value="TreeGrafter"/>
</dbReference>